<evidence type="ECO:0000313" key="2">
    <source>
        <dbReference type="Proteomes" id="UP000256964"/>
    </source>
</evidence>
<organism evidence="1 2">
    <name type="scientific">Lentinus brumalis</name>
    <dbReference type="NCBI Taxonomy" id="2498619"/>
    <lineage>
        <taxon>Eukaryota</taxon>
        <taxon>Fungi</taxon>
        <taxon>Dikarya</taxon>
        <taxon>Basidiomycota</taxon>
        <taxon>Agaricomycotina</taxon>
        <taxon>Agaricomycetes</taxon>
        <taxon>Polyporales</taxon>
        <taxon>Polyporaceae</taxon>
        <taxon>Lentinus</taxon>
    </lineage>
</organism>
<accession>A0A371DLT5</accession>
<protein>
    <submittedName>
        <fullName evidence="1">Uncharacterized protein</fullName>
    </submittedName>
</protein>
<sequence>MVSLIWNVERSRFVLTCCSDNTLHLLRPTLSALATPLLHATHTTHTIPTPPLRLGCPSLSSHLVPPPPPSSISHVSPTPSRSTSSRIVRAIAFVFRVLSRVMVHSHVAVVVVYALRGPSCWLYHFPSSASLRNFTHNFQASSIAFAL</sequence>
<name>A0A371DLT5_9APHY</name>
<proteinExistence type="predicted"/>
<keyword evidence="2" id="KW-1185">Reference proteome</keyword>
<gene>
    <name evidence="1" type="ORF">OH76DRAFT_1225062</name>
</gene>
<dbReference type="Proteomes" id="UP000256964">
    <property type="component" value="Unassembled WGS sequence"/>
</dbReference>
<dbReference type="EMBL" id="KZ857387">
    <property type="protein sequence ID" value="RDX53485.1"/>
    <property type="molecule type" value="Genomic_DNA"/>
</dbReference>
<reference evidence="1 2" key="1">
    <citation type="journal article" date="2018" name="Biotechnol. Biofuels">
        <title>Integrative visual omics of the white-rot fungus Polyporus brumalis exposes the biotechnological potential of its oxidative enzymes for delignifying raw plant biomass.</title>
        <authorList>
            <person name="Miyauchi S."/>
            <person name="Rancon A."/>
            <person name="Drula E."/>
            <person name="Hage H."/>
            <person name="Chaduli D."/>
            <person name="Favel A."/>
            <person name="Grisel S."/>
            <person name="Henrissat B."/>
            <person name="Herpoel-Gimbert I."/>
            <person name="Ruiz-Duenas F.J."/>
            <person name="Chevret D."/>
            <person name="Hainaut M."/>
            <person name="Lin J."/>
            <person name="Wang M."/>
            <person name="Pangilinan J."/>
            <person name="Lipzen A."/>
            <person name="Lesage-Meessen L."/>
            <person name="Navarro D."/>
            <person name="Riley R."/>
            <person name="Grigoriev I.V."/>
            <person name="Zhou S."/>
            <person name="Raouche S."/>
            <person name="Rosso M.N."/>
        </authorList>
    </citation>
    <scope>NUCLEOTIDE SEQUENCE [LARGE SCALE GENOMIC DNA]</scope>
    <source>
        <strain evidence="1 2">BRFM 1820</strain>
    </source>
</reference>
<evidence type="ECO:0000313" key="1">
    <source>
        <dbReference type="EMBL" id="RDX53485.1"/>
    </source>
</evidence>
<dbReference type="AlphaFoldDB" id="A0A371DLT5"/>